<proteinExistence type="predicted"/>
<organism evidence="1 2">
    <name type="scientific">Candidatus Falkowbacteria bacterium CG10_big_fil_rev_8_21_14_0_10_37_14</name>
    <dbReference type="NCBI Taxonomy" id="1974561"/>
    <lineage>
        <taxon>Bacteria</taxon>
        <taxon>Candidatus Falkowiibacteriota</taxon>
    </lineage>
</organism>
<dbReference type="AlphaFoldDB" id="A0A2M6WT31"/>
<dbReference type="Proteomes" id="UP000228533">
    <property type="component" value="Unassembled WGS sequence"/>
</dbReference>
<dbReference type="InterPro" id="IPR014942">
    <property type="entry name" value="AbiEii"/>
</dbReference>
<reference evidence="2" key="1">
    <citation type="submission" date="2017-09" db="EMBL/GenBank/DDBJ databases">
        <title>Depth-based differentiation of microbial function through sediment-hosted aquifers and enrichment of novel symbionts in the deep terrestrial subsurface.</title>
        <authorList>
            <person name="Probst A.J."/>
            <person name="Ladd B."/>
            <person name="Jarett J.K."/>
            <person name="Geller-Mcgrath D.E."/>
            <person name="Sieber C.M.K."/>
            <person name="Emerson J.B."/>
            <person name="Anantharaman K."/>
            <person name="Thomas B.C."/>
            <person name="Malmstrom R."/>
            <person name="Stieglmeier M."/>
            <person name="Klingl A."/>
            <person name="Woyke T."/>
            <person name="Ryan C.M."/>
            <person name="Banfield J.F."/>
        </authorList>
    </citation>
    <scope>NUCLEOTIDE SEQUENCE [LARGE SCALE GENOMIC DNA]</scope>
</reference>
<accession>A0A2M6WT31</accession>
<evidence type="ECO:0000313" key="2">
    <source>
        <dbReference type="Proteomes" id="UP000228533"/>
    </source>
</evidence>
<sequence length="205" mass="23517">MTNVLNKKQQALWPLLLKFKNGYGLVGGTAIALQLQHRRSIDFDLFSVKKIDRAMIRRHIVSLGFKIEQVLVDTPEEYTTIVNGVKLTFLHYPFSIKFTITYQGLPLADLETLAAMKAYALGRRAKWKDYVDILFIANHFDGLLPIVKAAKKIFASEFNEKIFREQLAYFKDIDYSEEIEYLPGQALSDLLVKKSLQKLAITTIK</sequence>
<evidence type="ECO:0008006" key="3">
    <source>
        <dbReference type="Google" id="ProtNLM"/>
    </source>
</evidence>
<protein>
    <recommendedName>
        <fullName evidence="3">Nucleotidyl transferase AbiEii/AbiGii toxin family protein</fullName>
    </recommendedName>
</protein>
<evidence type="ECO:0000313" key="1">
    <source>
        <dbReference type="EMBL" id="PIT95938.1"/>
    </source>
</evidence>
<dbReference type="Pfam" id="PF08843">
    <property type="entry name" value="AbiEii"/>
    <property type="match status" value="1"/>
</dbReference>
<gene>
    <name evidence="1" type="ORF">COT94_03050</name>
</gene>
<comment type="caution">
    <text evidence="1">The sequence shown here is derived from an EMBL/GenBank/DDBJ whole genome shotgun (WGS) entry which is preliminary data.</text>
</comment>
<name>A0A2M6WT31_9BACT</name>
<dbReference type="EMBL" id="PFAM01000017">
    <property type="protein sequence ID" value="PIT95938.1"/>
    <property type="molecule type" value="Genomic_DNA"/>
</dbReference>